<evidence type="ECO:0000256" key="4">
    <source>
        <dbReference type="ARBA" id="ARBA00022729"/>
    </source>
</evidence>
<dbReference type="FunFam" id="2.60.120.260:FF:000061">
    <property type="entry name" value="Beta-galactosidase"/>
    <property type="match status" value="1"/>
</dbReference>
<organism evidence="9 10">
    <name type="scientific">Abeliophyllum distichum</name>
    <dbReference type="NCBI Taxonomy" id="126358"/>
    <lineage>
        <taxon>Eukaryota</taxon>
        <taxon>Viridiplantae</taxon>
        <taxon>Streptophyta</taxon>
        <taxon>Embryophyta</taxon>
        <taxon>Tracheophyta</taxon>
        <taxon>Spermatophyta</taxon>
        <taxon>Magnoliopsida</taxon>
        <taxon>eudicotyledons</taxon>
        <taxon>Gunneridae</taxon>
        <taxon>Pentapetalae</taxon>
        <taxon>asterids</taxon>
        <taxon>lamiids</taxon>
        <taxon>Lamiales</taxon>
        <taxon>Oleaceae</taxon>
        <taxon>Forsythieae</taxon>
        <taxon>Abeliophyllum</taxon>
    </lineage>
</organism>
<dbReference type="InterPro" id="IPR001944">
    <property type="entry name" value="Glycoside_Hdrlase_35"/>
</dbReference>
<evidence type="ECO:0000313" key="9">
    <source>
        <dbReference type="EMBL" id="KAL2498402.1"/>
    </source>
</evidence>
<evidence type="ECO:0000256" key="5">
    <source>
        <dbReference type="ARBA" id="ARBA00022801"/>
    </source>
</evidence>
<dbReference type="PANTHER" id="PTHR23421">
    <property type="entry name" value="BETA-GALACTOSIDASE RELATED"/>
    <property type="match status" value="1"/>
</dbReference>
<feature type="domain" description="SUEL-type lectin" evidence="8">
    <location>
        <begin position="518"/>
        <end position="604"/>
    </location>
</feature>
<evidence type="ECO:0000259" key="8">
    <source>
        <dbReference type="PROSITE" id="PS50228"/>
    </source>
</evidence>
<dbReference type="Pfam" id="PF02140">
    <property type="entry name" value="SUEL_Lectin"/>
    <property type="match status" value="1"/>
</dbReference>
<dbReference type="Pfam" id="PF21467">
    <property type="entry name" value="BetaGal_gal-bd"/>
    <property type="match status" value="2"/>
</dbReference>
<dbReference type="Pfam" id="PF01301">
    <property type="entry name" value="Glyco_hydro_35"/>
    <property type="match status" value="1"/>
</dbReference>
<keyword evidence="6" id="KW-0326">Glycosidase</keyword>
<dbReference type="FunFam" id="2.60.120.740:FF:000002">
    <property type="entry name" value="Beta-galactosidase"/>
    <property type="match status" value="1"/>
</dbReference>
<dbReference type="FunFam" id="2.60.120.260:FF:000076">
    <property type="entry name" value="Beta-galactosidase"/>
    <property type="match status" value="1"/>
</dbReference>
<dbReference type="Gene3D" id="3.20.20.80">
    <property type="entry name" value="Glycosidases"/>
    <property type="match status" value="1"/>
</dbReference>
<comment type="catalytic activity">
    <reaction evidence="1">
        <text>Hydrolysis of terminal non-reducing beta-D-galactose residues in beta-D-galactosides.</text>
        <dbReference type="EC" id="3.2.1.23"/>
    </reaction>
</comment>
<dbReference type="SUPFAM" id="SSF51445">
    <property type="entry name" value="(Trans)glycosidases"/>
    <property type="match status" value="1"/>
</dbReference>
<keyword evidence="4" id="KW-0732">Signal</keyword>
<dbReference type="EC" id="3.2.1.23" evidence="3"/>
<dbReference type="Pfam" id="PF17834">
    <property type="entry name" value="GHD"/>
    <property type="match status" value="1"/>
</dbReference>
<evidence type="ECO:0000256" key="2">
    <source>
        <dbReference type="ARBA" id="ARBA00009809"/>
    </source>
</evidence>
<dbReference type="AlphaFoldDB" id="A0ABD1SCD4"/>
<evidence type="ECO:0000256" key="7">
    <source>
        <dbReference type="RuleBase" id="RU003679"/>
    </source>
</evidence>
<dbReference type="InterPro" id="IPR041392">
    <property type="entry name" value="GHD"/>
</dbReference>
<dbReference type="EMBL" id="JBFOLK010000007">
    <property type="protein sequence ID" value="KAL2498402.1"/>
    <property type="molecule type" value="Genomic_DNA"/>
</dbReference>
<dbReference type="FunFam" id="2.60.120.260:FF:000142">
    <property type="entry name" value="Beta-galactosidase"/>
    <property type="match status" value="1"/>
</dbReference>
<dbReference type="InterPro" id="IPR008979">
    <property type="entry name" value="Galactose-bd-like_sf"/>
</dbReference>
<name>A0ABD1SCD4_9LAMI</name>
<dbReference type="InterPro" id="IPR043159">
    <property type="entry name" value="Lectin_gal-bd_sf"/>
</dbReference>
<dbReference type="Gene3D" id="2.60.120.260">
    <property type="entry name" value="Galactose-binding domain-like"/>
    <property type="match status" value="2"/>
</dbReference>
<sequence length="803" mass="89372">MLFLPTNLTSLLCGQKLGVAGSRSLEARFISDRFRILLFAVARFIQKGGSYINYYMFHGGTNFGRTAGGPFLTTSYDYDAPIDEYGLIREPKYGHLKELHKAIKLCERALVSSDPTITSLGNSQQAHVFSAEEGICAAFLSNFDRNSAVRVMFNNRHYNLPPWSISILPDCRNVVFNTALAGTQTSQFQMLATNSQLLSWETYGEDISSLDDSSTLTANGLLEQINITRDSTDYLWYMTSIDIGSTESFLRRGQKPTLTVNSRGHAIHVFVNGQLSGSAYGTRENMRFTFTGPVNLHSGTNKIALLSIAVGLPNNGMHFENWNVGVLGPVLLDGLDHGKRDLSREKWSYKVGMKGEAMNLVSPNGAFSVEWVQGSLVTQNQQPLRWYKAYFDAPDGDEPLALDMRTMGKGQVWINGQSIGRYWLAYANGNCGVCDYKGTFRSPKCQQGCGEPTQRWYHIPRSWLKPKENLLVLFEELGGDVSKISLVKRTAANICANTFEHHPAVANYRTENTGEPKMLHQAKIHLRCEPSQFISFIKFASYGTPSGTCGSFQQGTCHAQNSHAIIEKMCIGKESCRVTVSNNYFGTDPCPNVLKKLSVEAVCSMTKAIKGLCLRVLTLHRWPSPPGTPSHTPKFSAIETLPTAAPLQAPVSLAPPSAPHFYSLTSGPNPYWGQPSWMPTPTLVETPVLSPEQRLEEMMGRKIAEAMSNKSSRQQSMVLEEDPFSLEVMAVPLPRDFKQSKMEKYDGSTDSVDHLRSFVDLMRLQATPDAIMCRAFPPTLMREARDWVAILPPKSIRTFDEFF</sequence>
<keyword evidence="10" id="KW-1185">Reference proteome</keyword>
<gene>
    <name evidence="9" type="ORF">Adt_23952</name>
</gene>
<dbReference type="GO" id="GO:0004565">
    <property type="term" value="F:beta-galactosidase activity"/>
    <property type="evidence" value="ECO:0007669"/>
    <property type="project" value="UniProtKB-EC"/>
</dbReference>
<dbReference type="SUPFAM" id="SSF49785">
    <property type="entry name" value="Galactose-binding domain-like"/>
    <property type="match status" value="2"/>
</dbReference>
<dbReference type="CDD" id="cd22842">
    <property type="entry name" value="Gal_Rha_Lectin_BGal"/>
    <property type="match status" value="1"/>
</dbReference>
<dbReference type="Proteomes" id="UP001604336">
    <property type="component" value="Unassembled WGS sequence"/>
</dbReference>
<comment type="caution">
    <text evidence="9">The sequence shown here is derived from an EMBL/GenBank/DDBJ whole genome shotgun (WGS) entry which is preliminary data.</text>
</comment>
<protein>
    <recommendedName>
        <fullName evidence="3">beta-galactosidase</fullName>
        <ecNumber evidence="3">3.2.1.23</ecNumber>
    </recommendedName>
</protein>
<keyword evidence="5" id="KW-0378">Hydrolase</keyword>
<evidence type="ECO:0000313" key="10">
    <source>
        <dbReference type="Proteomes" id="UP001604336"/>
    </source>
</evidence>
<dbReference type="PRINTS" id="PR00742">
    <property type="entry name" value="GLHYDRLASE35"/>
</dbReference>
<dbReference type="Gene3D" id="2.60.120.740">
    <property type="match status" value="1"/>
</dbReference>
<evidence type="ECO:0000256" key="3">
    <source>
        <dbReference type="ARBA" id="ARBA00012756"/>
    </source>
</evidence>
<dbReference type="InterPro" id="IPR048913">
    <property type="entry name" value="BetaGal_gal-bd"/>
</dbReference>
<dbReference type="InterPro" id="IPR000922">
    <property type="entry name" value="Lectin_gal-bd_dom"/>
</dbReference>
<reference evidence="10" key="1">
    <citation type="submission" date="2024-07" db="EMBL/GenBank/DDBJ databases">
        <title>Two chromosome-level genome assemblies of Korean endemic species Abeliophyllum distichum and Forsythia ovata (Oleaceae).</title>
        <authorList>
            <person name="Jang H."/>
        </authorList>
    </citation>
    <scope>NUCLEOTIDE SEQUENCE [LARGE SCALE GENOMIC DNA]</scope>
</reference>
<evidence type="ECO:0000256" key="1">
    <source>
        <dbReference type="ARBA" id="ARBA00001412"/>
    </source>
</evidence>
<dbReference type="InterPro" id="IPR017853">
    <property type="entry name" value="GH"/>
</dbReference>
<dbReference type="GO" id="GO:0009505">
    <property type="term" value="C:plant-type cell wall"/>
    <property type="evidence" value="ECO:0007669"/>
    <property type="project" value="UniProtKB-ARBA"/>
</dbReference>
<dbReference type="InterPro" id="IPR031330">
    <property type="entry name" value="Gly_Hdrlase_35_cat"/>
</dbReference>
<proteinExistence type="inferred from homology"/>
<evidence type="ECO:0000256" key="6">
    <source>
        <dbReference type="ARBA" id="ARBA00023295"/>
    </source>
</evidence>
<dbReference type="PROSITE" id="PS50228">
    <property type="entry name" value="SUEL_LECTIN"/>
    <property type="match status" value="1"/>
</dbReference>
<comment type="similarity">
    <text evidence="2 7">Belongs to the glycosyl hydrolase 35 family.</text>
</comment>
<accession>A0ABD1SCD4</accession>